<protein>
    <submittedName>
        <fullName evidence="7">DUF5110 domain-containing protein</fullName>
    </submittedName>
</protein>
<sequence>MIITSYKKVNEYLLLNTDCGKIRLIPYSDSIVRITYSREKHFSPKDSLMIIWEEDTCANWSLKESHDKITFITKALQIDINKHTGAFTYYDSLGNLLTKEPAHGGKSLESIDVVKTVFDESTQIRATQSVDGIRSNATDYKKIIDRKAYHTKLEFIWEDGEAIYGLGSHEEGIMNLRGHHQYLYQQNMKSVVPMLVSTKGYGILVDSYSLMTFHDDMYGSYIWTDVDDEMDYYFIYGPEFDEIINGYRELTGNTPMLPRWAYGYVQSKERYKTQEELVSIVKEYRKRKIPLDLIVLDWRSWTDGQWGQKSFDPERFPDPTEMMSQLHDMNTKLMVSIWPIMASGSNNHSEMSSKGFLLGNQANYNAFDEKARKLYWNQANDGIFSHGTDAWWCDCTEPFEADWKGELKPEPEERMNINTQEAKKYLDPEYINAYSLLHCKGIYEGQRNTTDHKRVVNLTRSAYAGQHRYAAITWSGDIASSWDTLRKQIPAGLNFCVTGEPYWTLDIGAFFVGGKSKWCRWCDDKNIPAPWFLAGEYDNGCNDLGYRELYVRWFQYGAFLPMFRSHGTDTPREIWQFGEPGSIFYDTLVKFDNLRYRLMPYIYSLAGKVTFDNYTIMRSLAFDYRDDNNVYNIADQFMFGPSIMINPITKPMYYGKNSKKLSGIEKTREVYLPKGYDWYDFWTGKQYQGGQIIESKATLDIMPIYIRAGSIIPMGPVVQYTDEQLDAPIELRIYIGSDSCFTVYEDEGDNYNYENGSYSLINLKWLDDNKTLIIGNREGSYKGMSSYRQFKIVIVSKGHGTGIDKQINTDKIINYDGNEIQVTF</sequence>
<reference evidence="7 8" key="1">
    <citation type="submission" date="2020-07" db="EMBL/GenBank/DDBJ databases">
        <title>Vallitalea guaymasensis genome.</title>
        <authorList>
            <person name="Postec A."/>
        </authorList>
    </citation>
    <scope>NUCLEOTIDE SEQUENCE [LARGE SCALE GENOMIC DNA]</scope>
    <source>
        <strain evidence="7 8">Ra1766G1</strain>
    </source>
</reference>
<dbReference type="InterPro" id="IPR017853">
    <property type="entry name" value="GH"/>
</dbReference>
<dbReference type="InterPro" id="IPR011013">
    <property type="entry name" value="Gal_mutarotase_sf_dom"/>
</dbReference>
<dbReference type="CDD" id="cd06591">
    <property type="entry name" value="GH31_xylosidase_XylS"/>
    <property type="match status" value="1"/>
</dbReference>
<feature type="domain" description="Glycoside hydrolase family 31 N-terminal" evidence="4">
    <location>
        <begin position="22"/>
        <end position="213"/>
    </location>
</feature>
<dbReference type="InterPro" id="IPR025887">
    <property type="entry name" value="Glyco_hydro_31_N_dom"/>
</dbReference>
<comment type="similarity">
    <text evidence="1 2">Belongs to the glycosyl hydrolase 31 family.</text>
</comment>
<keyword evidence="2" id="KW-0378">Hydrolase</keyword>
<name>A0A8J8MEC2_9FIRM</name>
<dbReference type="SUPFAM" id="SSF74650">
    <property type="entry name" value="Galactose mutarotase-like"/>
    <property type="match status" value="1"/>
</dbReference>
<dbReference type="InterPro" id="IPR048395">
    <property type="entry name" value="Glyco_hydro_31_C"/>
</dbReference>
<dbReference type="Pfam" id="PF17137">
    <property type="entry name" value="DUF5110"/>
    <property type="match status" value="1"/>
</dbReference>
<evidence type="ECO:0000256" key="2">
    <source>
        <dbReference type="RuleBase" id="RU361185"/>
    </source>
</evidence>
<feature type="domain" description="Glycoside hydrolase family 31 TIM barrel" evidence="3">
    <location>
        <begin position="254"/>
        <end position="605"/>
    </location>
</feature>
<evidence type="ECO:0000259" key="4">
    <source>
        <dbReference type="Pfam" id="PF13802"/>
    </source>
</evidence>
<dbReference type="SUPFAM" id="SSF51011">
    <property type="entry name" value="Glycosyl hydrolase domain"/>
    <property type="match status" value="1"/>
</dbReference>
<dbReference type="Gene3D" id="2.60.40.1180">
    <property type="entry name" value="Golgi alpha-mannosidase II"/>
    <property type="match status" value="2"/>
</dbReference>
<dbReference type="EMBL" id="CP058561">
    <property type="protein sequence ID" value="QUH31347.1"/>
    <property type="molecule type" value="Genomic_DNA"/>
</dbReference>
<dbReference type="InterPro" id="IPR013780">
    <property type="entry name" value="Glyco_hydro_b"/>
</dbReference>
<dbReference type="Pfam" id="PF13802">
    <property type="entry name" value="Gal_mutarotas_2"/>
    <property type="match status" value="1"/>
</dbReference>
<dbReference type="Gene3D" id="3.20.20.80">
    <property type="entry name" value="Glycosidases"/>
    <property type="match status" value="1"/>
</dbReference>
<proteinExistence type="inferred from homology"/>
<evidence type="ECO:0000259" key="3">
    <source>
        <dbReference type="Pfam" id="PF01055"/>
    </source>
</evidence>
<evidence type="ECO:0000313" key="8">
    <source>
        <dbReference type="Proteomes" id="UP000677305"/>
    </source>
</evidence>
<dbReference type="Proteomes" id="UP000677305">
    <property type="component" value="Chromosome"/>
</dbReference>
<keyword evidence="2" id="KW-0326">Glycosidase</keyword>
<feature type="domain" description="Glycosyl hydrolase family 31 C-terminal" evidence="6">
    <location>
        <begin position="614"/>
        <end position="712"/>
    </location>
</feature>
<dbReference type="GO" id="GO:0004553">
    <property type="term" value="F:hydrolase activity, hydrolyzing O-glycosyl compounds"/>
    <property type="evidence" value="ECO:0007669"/>
    <property type="project" value="InterPro"/>
</dbReference>
<evidence type="ECO:0000313" key="7">
    <source>
        <dbReference type="EMBL" id="QUH31347.1"/>
    </source>
</evidence>
<dbReference type="CDD" id="cd14752">
    <property type="entry name" value="GH31_N"/>
    <property type="match status" value="1"/>
</dbReference>
<dbReference type="RefSeq" id="WP_212691396.1">
    <property type="nucleotide sequence ID" value="NZ_CP058561.1"/>
</dbReference>
<dbReference type="Gene3D" id="2.60.40.1760">
    <property type="entry name" value="glycosyl hydrolase (family 31)"/>
    <property type="match status" value="1"/>
</dbReference>
<keyword evidence="8" id="KW-1185">Reference proteome</keyword>
<accession>A0A8J8MEC2</accession>
<evidence type="ECO:0000259" key="5">
    <source>
        <dbReference type="Pfam" id="PF17137"/>
    </source>
</evidence>
<evidence type="ECO:0000259" key="6">
    <source>
        <dbReference type="Pfam" id="PF21365"/>
    </source>
</evidence>
<organism evidence="7 8">
    <name type="scientific">Vallitalea guaymasensis</name>
    <dbReference type="NCBI Taxonomy" id="1185412"/>
    <lineage>
        <taxon>Bacteria</taxon>
        <taxon>Bacillati</taxon>
        <taxon>Bacillota</taxon>
        <taxon>Clostridia</taxon>
        <taxon>Lachnospirales</taxon>
        <taxon>Vallitaleaceae</taxon>
        <taxon>Vallitalea</taxon>
    </lineage>
</organism>
<dbReference type="GO" id="GO:0030246">
    <property type="term" value="F:carbohydrate binding"/>
    <property type="evidence" value="ECO:0007669"/>
    <property type="project" value="InterPro"/>
</dbReference>
<dbReference type="SUPFAM" id="SSF51445">
    <property type="entry name" value="(Trans)glycosidases"/>
    <property type="match status" value="1"/>
</dbReference>
<dbReference type="InterPro" id="IPR051816">
    <property type="entry name" value="Glycosyl_Hydrolase_31"/>
</dbReference>
<dbReference type="AlphaFoldDB" id="A0A8J8MEC2"/>
<dbReference type="Pfam" id="PF21365">
    <property type="entry name" value="Glyco_hydro_31_3rd"/>
    <property type="match status" value="1"/>
</dbReference>
<evidence type="ECO:0000256" key="1">
    <source>
        <dbReference type="ARBA" id="ARBA00007806"/>
    </source>
</evidence>
<dbReference type="PANTHER" id="PTHR43863">
    <property type="entry name" value="HYDROLASE, PUTATIVE (AFU_ORTHOLOGUE AFUA_1G03140)-RELATED"/>
    <property type="match status" value="1"/>
</dbReference>
<dbReference type="PANTHER" id="PTHR43863:SF2">
    <property type="entry name" value="MALTASE-GLUCOAMYLASE"/>
    <property type="match status" value="1"/>
</dbReference>
<dbReference type="InterPro" id="IPR033403">
    <property type="entry name" value="DUF5110"/>
</dbReference>
<dbReference type="Pfam" id="PF01055">
    <property type="entry name" value="Glyco_hydro_31_2nd"/>
    <property type="match status" value="1"/>
</dbReference>
<dbReference type="InterPro" id="IPR000322">
    <property type="entry name" value="Glyco_hydro_31_TIM"/>
</dbReference>
<dbReference type="KEGG" id="vgu:HYG85_21435"/>
<dbReference type="GO" id="GO:0005975">
    <property type="term" value="P:carbohydrate metabolic process"/>
    <property type="evidence" value="ECO:0007669"/>
    <property type="project" value="InterPro"/>
</dbReference>
<gene>
    <name evidence="7" type="ORF">HYG85_21435</name>
</gene>
<feature type="domain" description="DUF5110" evidence="5">
    <location>
        <begin position="728"/>
        <end position="796"/>
    </location>
</feature>